<dbReference type="GO" id="GO:0005886">
    <property type="term" value="C:plasma membrane"/>
    <property type="evidence" value="ECO:0007669"/>
    <property type="project" value="UniProtKB-SubCell"/>
</dbReference>
<feature type="region of interest" description="Disordered" evidence="14">
    <location>
        <begin position="602"/>
        <end position="621"/>
    </location>
</feature>
<keyword evidence="6 15" id="KW-1133">Transmembrane helix</keyword>
<dbReference type="Proteomes" id="UP000749559">
    <property type="component" value="Unassembled WGS sequence"/>
</dbReference>
<name>A0A8J1XH52_OWEFU</name>
<feature type="transmembrane region" description="Helical" evidence="15">
    <location>
        <begin position="12"/>
        <end position="33"/>
    </location>
</feature>
<evidence type="ECO:0000256" key="8">
    <source>
        <dbReference type="ARBA" id="ARBA00023065"/>
    </source>
</evidence>
<evidence type="ECO:0000256" key="9">
    <source>
        <dbReference type="ARBA" id="ARBA00023136"/>
    </source>
</evidence>
<evidence type="ECO:0000313" key="17">
    <source>
        <dbReference type="Proteomes" id="UP000749559"/>
    </source>
</evidence>
<feature type="transmembrane region" description="Helical" evidence="15">
    <location>
        <begin position="53"/>
        <end position="72"/>
    </location>
</feature>
<evidence type="ECO:0000256" key="13">
    <source>
        <dbReference type="RuleBase" id="RU362091"/>
    </source>
</evidence>
<keyword evidence="11" id="KW-0739">Sodium transport</keyword>
<dbReference type="NCBIfam" id="TIGR00813">
    <property type="entry name" value="sss"/>
    <property type="match status" value="1"/>
</dbReference>
<evidence type="ECO:0000256" key="11">
    <source>
        <dbReference type="ARBA" id="ARBA00023201"/>
    </source>
</evidence>
<dbReference type="OrthoDB" id="6132759at2759"/>
<feature type="transmembrane region" description="Helical" evidence="15">
    <location>
        <begin position="186"/>
        <end position="209"/>
    </location>
</feature>
<feature type="transmembrane region" description="Helical" evidence="15">
    <location>
        <begin position="280"/>
        <end position="305"/>
    </location>
</feature>
<evidence type="ECO:0000313" key="16">
    <source>
        <dbReference type="EMBL" id="CAH1799507.1"/>
    </source>
</evidence>
<feature type="transmembrane region" description="Helical" evidence="15">
    <location>
        <begin position="512"/>
        <end position="533"/>
    </location>
</feature>
<evidence type="ECO:0000256" key="2">
    <source>
        <dbReference type="ARBA" id="ARBA00006434"/>
    </source>
</evidence>
<feature type="region of interest" description="Disordered" evidence="14">
    <location>
        <begin position="627"/>
        <end position="650"/>
    </location>
</feature>
<feature type="compositionally biased region" description="Basic and acidic residues" evidence="14">
    <location>
        <begin position="606"/>
        <end position="618"/>
    </location>
</feature>
<dbReference type="InterPro" id="IPR018212">
    <property type="entry name" value="Na/solute_symporter_CS"/>
</dbReference>
<dbReference type="InterPro" id="IPR001734">
    <property type="entry name" value="Na/solute_symporter"/>
</dbReference>
<feature type="transmembrane region" description="Helical" evidence="15">
    <location>
        <begin position="411"/>
        <end position="435"/>
    </location>
</feature>
<dbReference type="PROSITE" id="PS00456">
    <property type="entry name" value="NA_SOLUT_SYMP_1"/>
    <property type="match status" value="1"/>
</dbReference>
<comment type="similarity">
    <text evidence="2 13">Belongs to the sodium:solute symporter (SSF) (TC 2.A.21) family.</text>
</comment>
<evidence type="ECO:0000256" key="10">
    <source>
        <dbReference type="ARBA" id="ARBA00023180"/>
    </source>
</evidence>
<dbReference type="InterPro" id="IPR051163">
    <property type="entry name" value="Sodium:Solute_Symporter_SSF"/>
</dbReference>
<evidence type="ECO:0000256" key="15">
    <source>
        <dbReference type="SAM" id="Phobius"/>
    </source>
</evidence>
<dbReference type="GO" id="GO:0015293">
    <property type="term" value="F:symporter activity"/>
    <property type="evidence" value="ECO:0007669"/>
    <property type="project" value="TreeGrafter"/>
</dbReference>
<accession>A0A8J1XH52</accession>
<evidence type="ECO:0000256" key="1">
    <source>
        <dbReference type="ARBA" id="ARBA00004651"/>
    </source>
</evidence>
<dbReference type="PANTHER" id="PTHR42985">
    <property type="entry name" value="SODIUM-COUPLED MONOCARBOXYLATE TRANSPORTER"/>
    <property type="match status" value="1"/>
</dbReference>
<feature type="transmembrane region" description="Helical" evidence="15">
    <location>
        <begin position="442"/>
        <end position="464"/>
    </location>
</feature>
<dbReference type="GO" id="GO:0015075">
    <property type="term" value="F:monoatomic ion transmembrane transporter activity"/>
    <property type="evidence" value="ECO:0007669"/>
    <property type="project" value="UniProtKB-ARBA"/>
</dbReference>
<dbReference type="InterPro" id="IPR038377">
    <property type="entry name" value="Na/Glc_symporter_sf"/>
</dbReference>
<gene>
    <name evidence="16" type="ORF">OFUS_LOCUS23516</name>
</gene>
<keyword evidence="5 15" id="KW-0812">Transmembrane</keyword>
<dbReference type="EMBL" id="CAIIXF020000011">
    <property type="protein sequence ID" value="CAH1799507.1"/>
    <property type="molecule type" value="Genomic_DNA"/>
</dbReference>
<dbReference type="CDD" id="cd11492">
    <property type="entry name" value="SLC5sbd_NIS-SMVT"/>
    <property type="match status" value="1"/>
</dbReference>
<protein>
    <submittedName>
        <fullName evidence="16">Uncharacterized protein</fullName>
    </submittedName>
</protein>
<feature type="transmembrane region" description="Helical" evidence="15">
    <location>
        <begin position="384"/>
        <end position="405"/>
    </location>
</feature>
<keyword evidence="3" id="KW-0813">Transport</keyword>
<dbReference type="Pfam" id="PF00474">
    <property type="entry name" value="SSF"/>
    <property type="match status" value="1"/>
</dbReference>
<dbReference type="GO" id="GO:0006814">
    <property type="term" value="P:sodium ion transport"/>
    <property type="evidence" value="ECO:0007669"/>
    <property type="project" value="UniProtKB-KW"/>
</dbReference>
<feature type="transmembrane region" description="Helical" evidence="15">
    <location>
        <begin position="129"/>
        <end position="148"/>
    </location>
</feature>
<evidence type="ECO:0000256" key="4">
    <source>
        <dbReference type="ARBA" id="ARBA00022475"/>
    </source>
</evidence>
<proteinExistence type="inferred from homology"/>
<keyword evidence="10" id="KW-0325">Glycoprotein</keyword>
<evidence type="ECO:0000256" key="6">
    <source>
        <dbReference type="ARBA" id="ARBA00022989"/>
    </source>
</evidence>
<feature type="transmembrane region" description="Helical" evidence="15">
    <location>
        <begin position="84"/>
        <end position="109"/>
    </location>
</feature>
<dbReference type="GO" id="GO:0098660">
    <property type="term" value="P:inorganic ion transmembrane transport"/>
    <property type="evidence" value="ECO:0007669"/>
    <property type="project" value="UniProtKB-ARBA"/>
</dbReference>
<comment type="caution">
    <text evidence="16">The sequence shown here is derived from an EMBL/GenBank/DDBJ whole genome shotgun (WGS) entry which is preliminary data.</text>
</comment>
<dbReference type="AlphaFoldDB" id="A0A8J1XH52"/>
<evidence type="ECO:0000256" key="14">
    <source>
        <dbReference type="SAM" id="MobiDB-lite"/>
    </source>
</evidence>
<keyword evidence="7" id="KW-0915">Sodium</keyword>
<feature type="transmembrane region" description="Helical" evidence="15">
    <location>
        <begin position="240"/>
        <end position="259"/>
    </location>
</feature>
<evidence type="ECO:0000256" key="3">
    <source>
        <dbReference type="ARBA" id="ARBA00022448"/>
    </source>
</evidence>
<keyword evidence="4" id="KW-1003">Cell membrane</keyword>
<feature type="transmembrane region" description="Helical" evidence="15">
    <location>
        <begin position="160"/>
        <end position="179"/>
    </location>
</feature>
<dbReference type="PROSITE" id="PS50283">
    <property type="entry name" value="NA_SOLUT_SYMP_3"/>
    <property type="match status" value="1"/>
</dbReference>
<sequence length="650" mass="71530">MAEIPRNTFGTWDYVIFVAVLLVSIGVGLFFAFTGGRQKTNNEFLMANRQMNVVPVAISMVVTIISAITLVGTPGEMYTYGSMMWLYALAAAFGYILAAILFVPLLYPLKLTSAYEYLEIRFQSRAAKLVGTLMTLTNAILYMGVVMYAPSTAMEIATGFPIWITLIVLFVVSTFYTTLGGMKAVVWVDALQSVVMLAGMMAVAIQGSIRVGGISKVWRIAEENGRIDFWNFNPDPTIRHTFWTVVVGGMMDLLARTGVYQAAVQRYCSVPTMNKGRITTLLNVPFMALIWSVTCLAGIVMFSYYADKGCDPLRAGYVKNPNQLIAYFMLEVLDYPGVSGLVVGSIFSAVLSTTSSIQSAAAAITWEDLLKWKFGDLPEIKRTYVTKILVVIYGAIGMGMAFLMMQMGGTVIQVGLAFVGASVGPLLGLFILASFFPWTNWIGAVVGGIVGLAIPLWISFGSYIHGTPVPYLPTDISRCPNGTIVISNITAPTKPPLTGISNIYKVSYQYNGSIGCATVVCVGLLVSCCSGLLKNHQVHPRLIVPFFDRLLCCLPKSFRRLLQCKVDHEGKENDPVYFYNYGFDEGNQVAAKQEQLNDLNETPFQQKERNHSDIKNSDQLENGSYVIHRNNGSENKSFDNDTDDQNFTRL</sequence>
<dbReference type="PANTHER" id="PTHR42985:SF40">
    <property type="entry name" value="LD47995P-RELATED"/>
    <property type="match status" value="1"/>
</dbReference>
<dbReference type="Gene3D" id="1.20.1730.10">
    <property type="entry name" value="Sodium/glucose cotransporter"/>
    <property type="match status" value="1"/>
</dbReference>
<organism evidence="16 17">
    <name type="scientific">Owenia fusiformis</name>
    <name type="common">Polychaete worm</name>
    <dbReference type="NCBI Taxonomy" id="6347"/>
    <lineage>
        <taxon>Eukaryota</taxon>
        <taxon>Metazoa</taxon>
        <taxon>Spiralia</taxon>
        <taxon>Lophotrochozoa</taxon>
        <taxon>Annelida</taxon>
        <taxon>Polychaeta</taxon>
        <taxon>Sedentaria</taxon>
        <taxon>Canalipalpata</taxon>
        <taxon>Sabellida</taxon>
        <taxon>Oweniida</taxon>
        <taxon>Oweniidae</taxon>
        <taxon>Owenia</taxon>
    </lineage>
</organism>
<evidence type="ECO:0000256" key="7">
    <source>
        <dbReference type="ARBA" id="ARBA00023053"/>
    </source>
</evidence>
<keyword evidence="8" id="KW-0406">Ion transport</keyword>
<keyword evidence="9 15" id="KW-0472">Membrane</keyword>
<comment type="catalytic activity">
    <reaction evidence="12">
        <text>iodide(out) + 2 Na(+)(out) = iodide(in) + 2 Na(+)(in)</text>
        <dbReference type="Rhea" id="RHEA:71207"/>
        <dbReference type="ChEBI" id="CHEBI:16382"/>
        <dbReference type="ChEBI" id="CHEBI:29101"/>
    </reaction>
</comment>
<evidence type="ECO:0000256" key="5">
    <source>
        <dbReference type="ARBA" id="ARBA00022692"/>
    </source>
</evidence>
<comment type="subcellular location">
    <subcellularLocation>
        <location evidence="1">Cell membrane</location>
        <topology evidence="1">Multi-pass membrane protein</topology>
    </subcellularLocation>
</comment>
<reference evidence="16" key="1">
    <citation type="submission" date="2022-03" db="EMBL/GenBank/DDBJ databases">
        <authorList>
            <person name="Martin C."/>
        </authorList>
    </citation>
    <scope>NUCLEOTIDE SEQUENCE</scope>
</reference>
<keyword evidence="17" id="KW-1185">Reference proteome</keyword>
<evidence type="ECO:0000256" key="12">
    <source>
        <dbReference type="ARBA" id="ARBA00036099"/>
    </source>
</evidence>